<evidence type="ECO:0000313" key="2">
    <source>
        <dbReference type="EMBL" id="QOV87651.1"/>
    </source>
</evidence>
<keyword evidence="1" id="KW-0812">Transmembrane</keyword>
<dbReference type="PANTHER" id="PTHR38454">
    <property type="entry name" value="INTEGRAL MEMBRANE PROTEIN-RELATED"/>
    <property type="match status" value="1"/>
</dbReference>
<dbReference type="AlphaFoldDB" id="A0A7M2WS82"/>
<feature type="transmembrane region" description="Helical" evidence="1">
    <location>
        <begin position="238"/>
        <end position="265"/>
    </location>
</feature>
<dbReference type="PANTHER" id="PTHR38454:SF1">
    <property type="entry name" value="INTEGRAL MEMBRANE PROTEIN"/>
    <property type="match status" value="1"/>
</dbReference>
<organism evidence="2 3">
    <name type="scientific">Humisphaera borealis</name>
    <dbReference type="NCBI Taxonomy" id="2807512"/>
    <lineage>
        <taxon>Bacteria</taxon>
        <taxon>Pseudomonadati</taxon>
        <taxon>Planctomycetota</taxon>
        <taxon>Phycisphaerae</taxon>
        <taxon>Tepidisphaerales</taxon>
        <taxon>Tepidisphaeraceae</taxon>
        <taxon>Humisphaera</taxon>
    </lineage>
</organism>
<feature type="transmembrane region" description="Helical" evidence="1">
    <location>
        <begin position="40"/>
        <end position="60"/>
    </location>
</feature>
<dbReference type="InterPro" id="IPR018580">
    <property type="entry name" value="Uncharacterised_YfhO"/>
</dbReference>
<feature type="transmembrane region" description="Helical" evidence="1">
    <location>
        <begin position="561"/>
        <end position="582"/>
    </location>
</feature>
<feature type="transmembrane region" description="Helical" evidence="1">
    <location>
        <begin position="364"/>
        <end position="382"/>
    </location>
</feature>
<feature type="transmembrane region" description="Helical" evidence="1">
    <location>
        <begin position="830"/>
        <end position="851"/>
    </location>
</feature>
<feature type="transmembrane region" description="Helical" evidence="1">
    <location>
        <begin position="155"/>
        <end position="175"/>
    </location>
</feature>
<evidence type="ECO:0008006" key="4">
    <source>
        <dbReference type="Google" id="ProtNLM"/>
    </source>
</evidence>
<evidence type="ECO:0000313" key="3">
    <source>
        <dbReference type="Proteomes" id="UP000593765"/>
    </source>
</evidence>
<proteinExistence type="predicted"/>
<evidence type="ECO:0000256" key="1">
    <source>
        <dbReference type="SAM" id="Phobius"/>
    </source>
</evidence>
<name>A0A7M2WS82_9BACT</name>
<dbReference type="RefSeq" id="WP_206290560.1">
    <property type="nucleotide sequence ID" value="NZ_CP063458.1"/>
</dbReference>
<dbReference type="EMBL" id="CP063458">
    <property type="protein sequence ID" value="QOV87651.1"/>
    <property type="molecule type" value="Genomic_DNA"/>
</dbReference>
<feature type="transmembrane region" description="Helical" evidence="1">
    <location>
        <begin position="389"/>
        <end position="407"/>
    </location>
</feature>
<keyword evidence="3" id="KW-1185">Reference proteome</keyword>
<sequence length="859" mass="91585">MAARRNDIRPDASAQPVATTATAATLAADAAREPRRWIRILVLLAAIAIPQFVLIGPSLVGQKLLLPLDHLADKTNYLPRPADGTPPPVPVDGALSDLVFQTEVHRRLVVDEVRSGRIPLWNPYNYCGHPLLAANHTQVFSPYRILDYAWPSPVAIAWGSLLRSLVAGVGVYLLLRRAMGLGWIAAVAGGAFFPLSSAMVITAGYPGAAVISFLPWVIWAADRCVVRPSGRSAAGLAIATACALLCGHAAFAGHVLLASGAYFFFRLGMAVGARNLLSRSALAPVAAAIAGITIGLLLSLPQTLPTIDYLRSSLRIAQRQAGDAETRTAGFSAFTQMVLPYIYGSTHRSTVYIGVEGSRIEGAAVGYAGLFVALVLMPIGWADRSRRRWMIFWSALAFLAAVPAAGVPVVEWLFRIPPVSLLRNNRLVFVTGFSVVMMASIGVNVLLTQPQALRQWGARSAMALAGLVAVVLSVWCIVQEVNYPITPTGMETNPFVVLWPDRWVSASLQLATDEELATWYGLMYRNGALVAGCAAAALTVVFALFSVRATPASANARRRTAAIPALLTIVAAVELIASAAGVNVQADPSLYYPRLAWMDRVLAEPGRLCGVDCLPANLALAHRIADIRGYDAADPVPTVELIRLAQDPAKQNVSPPYAVTRILSVNAANPGPVANLLGVRYIVGRGPPPPGLPLAFVGDDYWLIVNDRALPRVTIPKQIELIADKAERLRRLASSAHDPASLAFVETPDPTCVAAEGLAAISGEQPGRMVIDASLSRGGLIRVSESWNAGWQATWNGDSVPIVRIDHALIGVVAPAGKGTLELRYAPGSFFWGLALAAVAGIAMLLLAFFWRNTTHELT</sequence>
<gene>
    <name evidence="2" type="ORF">IPV69_15300</name>
</gene>
<accession>A0A7M2WS82</accession>
<keyword evidence="1" id="KW-1133">Transmembrane helix</keyword>
<dbReference type="Proteomes" id="UP000593765">
    <property type="component" value="Chromosome"/>
</dbReference>
<protein>
    <recommendedName>
        <fullName evidence="4">YfhO family protein</fullName>
    </recommendedName>
</protein>
<feature type="transmembrane region" description="Helical" evidence="1">
    <location>
        <begin position="285"/>
        <end position="307"/>
    </location>
</feature>
<feature type="transmembrane region" description="Helical" evidence="1">
    <location>
        <begin position="427"/>
        <end position="448"/>
    </location>
</feature>
<feature type="transmembrane region" description="Helical" evidence="1">
    <location>
        <begin position="207"/>
        <end position="226"/>
    </location>
</feature>
<keyword evidence="1" id="KW-0472">Membrane</keyword>
<feature type="transmembrane region" description="Helical" evidence="1">
    <location>
        <begin position="460"/>
        <end position="478"/>
    </location>
</feature>
<dbReference type="KEGG" id="hbs:IPV69_15300"/>
<reference evidence="2 3" key="1">
    <citation type="submission" date="2020-10" db="EMBL/GenBank/DDBJ databases">
        <title>Wide distribution of Phycisphaera-like planctomycetes from WD2101 soil group in peatlands and genome analysis of the first cultivated representative.</title>
        <authorList>
            <person name="Dedysh S.N."/>
            <person name="Beletsky A.V."/>
            <person name="Ivanova A."/>
            <person name="Kulichevskaya I.S."/>
            <person name="Suzina N.E."/>
            <person name="Philippov D.A."/>
            <person name="Rakitin A.L."/>
            <person name="Mardanov A.V."/>
            <person name="Ravin N.V."/>
        </authorList>
    </citation>
    <scope>NUCLEOTIDE SEQUENCE [LARGE SCALE GENOMIC DNA]</scope>
    <source>
        <strain evidence="2 3">M1803</strain>
    </source>
</reference>
<feature type="transmembrane region" description="Helical" evidence="1">
    <location>
        <begin position="528"/>
        <end position="549"/>
    </location>
</feature>